<dbReference type="Gene3D" id="3.40.50.2000">
    <property type="entry name" value="Glycogen Phosphorylase B"/>
    <property type="match status" value="1"/>
</dbReference>
<dbReference type="SUPFAM" id="SSF53756">
    <property type="entry name" value="UDP-Glycosyltransferase/glycogen phosphorylase"/>
    <property type="match status" value="1"/>
</dbReference>
<keyword evidence="3" id="KW-0256">Endoplasmic reticulum</keyword>
<keyword evidence="7" id="KW-1185">Reference proteome</keyword>
<evidence type="ECO:0000256" key="3">
    <source>
        <dbReference type="ARBA" id="ARBA00022824"/>
    </source>
</evidence>
<evidence type="ECO:0000313" key="6">
    <source>
        <dbReference type="EMBL" id="MDA0138371.1"/>
    </source>
</evidence>
<protein>
    <submittedName>
        <fullName evidence="6">UDP-N-acetylglucosamine transferase subunit ALG14</fullName>
    </submittedName>
</protein>
<dbReference type="PANTHER" id="PTHR12154:SF4">
    <property type="entry name" value="UDP-N-ACETYLGLUCOSAMINE TRANSFERASE SUBUNIT ALG14 HOMOLOG"/>
    <property type="match status" value="1"/>
</dbReference>
<name>A0ABT4RIJ8_9ACTN</name>
<keyword evidence="4" id="KW-1133">Transmembrane helix</keyword>
<evidence type="ECO:0000256" key="1">
    <source>
        <dbReference type="ARBA" id="ARBA00004389"/>
    </source>
</evidence>
<keyword evidence="5" id="KW-0472">Membrane</keyword>
<evidence type="ECO:0000313" key="7">
    <source>
        <dbReference type="Proteomes" id="UP001147700"/>
    </source>
</evidence>
<dbReference type="EMBL" id="JAPCID010000015">
    <property type="protein sequence ID" value="MDA0138371.1"/>
    <property type="molecule type" value="Genomic_DNA"/>
</dbReference>
<sequence>MSHGTEHVDVLLVCTAGGHLLQLWSLRQAWSEYDHAWVVGSHGGGDVESLLEGERLFYAHSPAARSLKNAVRNVLLARRLIKRLRPQVLVTTGAAVAVPFAWVARAHGVRVAYVETLARAERPSLSCRLARPIADRVYVQWPELVDAVPGARYAGTVFGDR</sequence>
<evidence type="ECO:0000256" key="2">
    <source>
        <dbReference type="ARBA" id="ARBA00022692"/>
    </source>
</evidence>
<accession>A0ABT4RIJ8</accession>
<dbReference type="RefSeq" id="WP_202957874.1">
    <property type="nucleotide sequence ID" value="NZ_JAPCID010000015.1"/>
</dbReference>
<keyword evidence="2" id="KW-0812">Transmembrane</keyword>
<evidence type="ECO:0000256" key="5">
    <source>
        <dbReference type="ARBA" id="ARBA00023136"/>
    </source>
</evidence>
<dbReference type="InterPro" id="IPR013969">
    <property type="entry name" value="Oligosacch_biosynth_Alg14"/>
</dbReference>
<keyword evidence="6" id="KW-0808">Transferase</keyword>
<organism evidence="6 7">
    <name type="scientific">Solirubrobacter deserti</name>
    <dbReference type="NCBI Taxonomy" id="2282478"/>
    <lineage>
        <taxon>Bacteria</taxon>
        <taxon>Bacillati</taxon>
        <taxon>Actinomycetota</taxon>
        <taxon>Thermoleophilia</taxon>
        <taxon>Solirubrobacterales</taxon>
        <taxon>Solirubrobacteraceae</taxon>
        <taxon>Solirubrobacter</taxon>
    </lineage>
</organism>
<gene>
    <name evidence="6" type="ORF">OJ962_12785</name>
</gene>
<reference evidence="6" key="1">
    <citation type="submission" date="2022-10" db="EMBL/GenBank/DDBJ databases">
        <title>The WGS of Solirubrobacter sp. CPCC 204708.</title>
        <authorList>
            <person name="Jiang Z."/>
        </authorList>
    </citation>
    <scope>NUCLEOTIDE SEQUENCE</scope>
    <source>
        <strain evidence="6">CPCC 204708</strain>
    </source>
</reference>
<dbReference type="Pfam" id="PF08660">
    <property type="entry name" value="Alg14"/>
    <property type="match status" value="1"/>
</dbReference>
<evidence type="ECO:0000256" key="4">
    <source>
        <dbReference type="ARBA" id="ARBA00022989"/>
    </source>
</evidence>
<comment type="caution">
    <text evidence="6">The sequence shown here is derived from an EMBL/GenBank/DDBJ whole genome shotgun (WGS) entry which is preliminary data.</text>
</comment>
<dbReference type="PANTHER" id="PTHR12154">
    <property type="entry name" value="GLYCOSYL TRANSFERASE-RELATED"/>
    <property type="match status" value="1"/>
</dbReference>
<proteinExistence type="predicted"/>
<comment type="subcellular location">
    <subcellularLocation>
        <location evidence="1">Endoplasmic reticulum membrane</location>
        <topology evidence="1">Single-pass membrane protein</topology>
    </subcellularLocation>
</comment>
<dbReference type="GO" id="GO:0016740">
    <property type="term" value="F:transferase activity"/>
    <property type="evidence" value="ECO:0007669"/>
    <property type="project" value="UniProtKB-KW"/>
</dbReference>
<dbReference type="Proteomes" id="UP001147700">
    <property type="component" value="Unassembled WGS sequence"/>
</dbReference>